<comment type="subcellular location">
    <subcellularLocation>
        <location evidence="1">Cytoplasm</location>
        <location evidence="1">Nucleoid</location>
    </subcellularLocation>
</comment>
<evidence type="ECO:0000256" key="4">
    <source>
        <dbReference type="ARBA" id="ARBA00022490"/>
    </source>
</evidence>
<sequence>MLWFKNAQVYTLSDSFEFDETTAEEQLQQHLFGPCQKQQTVSLGWVPAIPDTDALIHRSGNNYLLCVKRQERLLPGAVVNEVLAEKVEAIQLNEDRRVGSKERQTLKDEVIFELLPQAFLRSTLNYVFLNPVKKLLIVNVASDKRSDEVTAFMRDSLGSLPVKMLSSDCQPAPVLTSWLENPETAPEQVLLLPDLELSYSHNPDIKVRLKNLELESDELQMHLSEGALVQQIALSWQERIDCVINHKAQIKRLRFADLLTEQALNDAGDDKASQFDASFTIMAEMLVQLVEDIRHWFQTRQPS</sequence>
<dbReference type="STRING" id="1445510.YC6258_00991"/>
<dbReference type="KEGG" id="gsn:YC6258_00991"/>
<evidence type="ECO:0000256" key="2">
    <source>
        <dbReference type="ARBA" id="ARBA00008657"/>
    </source>
</evidence>
<evidence type="ECO:0000256" key="5">
    <source>
        <dbReference type="ARBA" id="ARBA00023172"/>
    </source>
</evidence>
<dbReference type="HOGENOM" id="CLU_052038_1_1_6"/>
<evidence type="ECO:0000313" key="7">
    <source>
        <dbReference type="Proteomes" id="UP000032266"/>
    </source>
</evidence>
<evidence type="ECO:0000256" key="1">
    <source>
        <dbReference type="ARBA" id="ARBA00004453"/>
    </source>
</evidence>
<dbReference type="PANTHER" id="PTHR38103:SF1">
    <property type="entry name" value="RECOMBINATION-ASSOCIATED PROTEIN RDGC"/>
    <property type="match status" value="1"/>
</dbReference>
<keyword evidence="7" id="KW-1185">Reference proteome</keyword>
<reference evidence="6 7" key="1">
    <citation type="submission" date="2014-01" db="EMBL/GenBank/DDBJ databases">
        <title>Full genme sequencing of cellulolytic bacterium Gynuella sunshinyii YC6258T gen. nov., sp. nov.</title>
        <authorList>
            <person name="Khan H."/>
            <person name="Chung E.J."/>
            <person name="Chung Y.R."/>
        </authorList>
    </citation>
    <scope>NUCLEOTIDE SEQUENCE [LARGE SCALE GENOMIC DNA]</scope>
    <source>
        <strain evidence="6 7">YC6258</strain>
    </source>
</reference>
<dbReference type="GO" id="GO:0043590">
    <property type="term" value="C:bacterial nucleoid"/>
    <property type="evidence" value="ECO:0007669"/>
    <property type="project" value="TreeGrafter"/>
</dbReference>
<keyword evidence="4" id="KW-0963">Cytoplasm</keyword>
<dbReference type="Pfam" id="PF04381">
    <property type="entry name" value="RdgC"/>
    <property type="match status" value="1"/>
</dbReference>
<name>A0A0C5VFS3_9GAMM</name>
<keyword evidence="5" id="KW-0233">DNA recombination</keyword>
<comment type="similarity">
    <text evidence="2">Belongs to the RdgC family.</text>
</comment>
<organism evidence="6 7">
    <name type="scientific">Gynuella sunshinyii YC6258</name>
    <dbReference type="NCBI Taxonomy" id="1445510"/>
    <lineage>
        <taxon>Bacteria</taxon>
        <taxon>Pseudomonadati</taxon>
        <taxon>Pseudomonadota</taxon>
        <taxon>Gammaproteobacteria</taxon>
        <taxon>Oceanospirillales</taxon>
        <taxon>Saccharospirillaceae</taxon>
        <taxon>Gynuella</taxon>
    </lineage>
</organism>
<dbReference type="Proteomes" id="UP000032266">
    <property type="component" value="Chromosome"/>
</dbReference>
<dbReference type="NCBIfam" id="NF001464">
    <property type="entry name" value="PRK00321.1-5"/>
    <property type="match status" value="1"/>
</dbReference>
<dbReference type="GO" id="GO:0000018">
    <property type="term" value="P:regulation of DNA recombination"/>
    <property type="evidence" value="ECO:0007669"/>
    <property type="project" value="TreeGrafter"/>
</dbReference>
<dbReference type="PANTHER" id="PTHR38103">
    <property type="entry name" value="RECOMBINATION-ASSOCIATED PROTEIN RDGC"/>
    <property type="match status" value="1"/>
</dbReference>
<dbReference type="OrthoDB" id="5290530at2"/>
<evidence type="ECO:0000256" key="3">
    <source>
        <dbReference type="ARBA" id="ARBA00022296"/>
    </source>
</evidence>
<accession>A0A0C5VFS3</accession>
<protein>
    <recommendedName>
        <fullName evidence="3">Recombination-associated protein RdgC</fullName>
    </recommendedName>
</protein>
<dbReference type="EMBL" id="CP007142">
    <property type="protein sequence ID" value="AJQ93041.1"/>
    <property type="molecule type" value="Genomic_DNA"/>
</dbReference>
<dbReference type="RefSeq" id="WP_052830047.1">
    <property type="nucleotide sequence ID" value="NZ_CP007142.1"/>
</dbReference>
<proteinExistence type="inferred from homology"/>
<gene>
    <name evidence="6" type="ORF">YC6258_00991</name>
</gene>
<dbReference type="AlphaFoldDB" id="A0A0C5VFS3"/>
<dbReference type="InterPro" id="IPR007476">
    <property type="entry name" value="RdgC"/>
</dbReference>
<dbReference type="GO" id="GO:0003690">
    <property type="term" value="F:double-stranded DNA binding"/>
    <property type="evidence" value="ECO:0007669"/>
    <property type="project" value="TreeGrafter"/>
</dbReference>
<evidence type="ECO:0000313" key="6">
    <source>
        <dbReference type="EMBL" id="AJQ93041.1"/>
    </source>
</evidence>
<dbReference type="GO" id="GO:0006310">
    <property type="term" value="P:DNA recombination"/>
    <property type="evidence" value="ECO:0007669"/>
    <property type="project" value="UniProtKB-KW"/>
</dbReference>